<proteinExistence type="predicted"/>
<feature type="transmembrane region" description="Helical" evidence="1">
    <location>
        <begin position="92"/>
        <end position="111"/>
    </location>
</feature>
<sequence>MTTALHSKRNRPYLHTLLFMLLVSWISLAISATCTMPMPSALKAMPEHMPGCSESGVLKHTSKTMQDCTLKPCLDSQTHPFPDFNRLAKPDLPVLVLGLIWTFFTLSIFYLPIRVPCKTDPPPTGRRILLIYRFCTLLN</sequence>
<keyword evidence="1" id="KW-0472">Membrane</keyword>
<gene>
    <name evidence="2" type="ORF">MGMO_10c00020</name>
</gene>
<evidence type="ECO:0000313" key="2">
    <source>
        <dbReference type="EMBL" id="ESS73780.1"/>
    </source>
</evidence>
<organism evidence="2 3">
    <name type="scientific">Methyloglobulus morosus KoM1</name>
    <dbReference type="NCBI Taxonomy" id="1116472"/>
    <lineage>
        <taxon>Bacteria</taxon>
        <taxon>Pseudomonadati</taxon>
        <taxon>Pseudomonadota</taxon>
        <taxon>Gammaproteobacteria</taxon>
        <taxon>Methylococcales</taxon>
        <taxon>Methylococcaceae</taxon>
        <taxon>Methyloglobulus</taxon>
    </lineage>
</organism>
<protein>
    <submittedName>
        <fullName evidence="2">Uncharacterized protein</fullName>
    </submittedName>
</protein>
<dbReference type="EMBL" id="AYLO01000010">
    <property type="protein sequence ID" value="ESS73780.1"/>
    <property type="molecule type" value="Genomic_DNA"/>
</dbReference>
<keyword evidence="1" id="KW-0812">Transmembrane</keyword>
<dbReference type="Proteomes" id="UP000017842">
    <property type="component" value="Unassembled WGS sequence"/>
</dbReference>
<name>V5BKD1_9GAMM</name>
<evidence type="ECO:0000256" key="1">
    <source>
        <dbReference type="SAM" id="Phobius"/>
    </source>
</evidence>
<accession>V5BKD1</accession>
<reference evidence="2 3" key="1">
    <citation type="journal article" date="2013" name="Genome Announc.">
        <title>Draft Genome Sequence of the Methanotrophic Gammaproteobacterium Methyloglobulus morosus DSM 22980 Strain KoM1.</title>
        <authorList>
            <person name="Poehlein A."/>
            <person name="Deutzmann J.S."/>
            <person name="Daniel R."/>
            <person name="Simeonova D.D."/>
        </authorList>
    </citation>
    <scope>NUCLEOTIDE SEQUENCE [LARGE SCALE GENOMIC DNA]</scope>
    <source>
        <strain evidence="2 3">KoM1</strain>
    </source>
</reference>
<keyword evidence="1" id="KW-1133">Transmembrane helix</keyword>
<keyword evidence="3" id="KW-1185">Reference proteome</keyword>
<dbReference type="STRING" id="1116472.MGMO_10c00020"/>
<comment type="caution">
    <text evidence="2">The sequence shown here is derived from an EMBL/GenBank/DDBJ whole genome shotgun (WGS) entry which is preliminary data.</text>
</comment>
<dbReference type="AlphaFoldDB" id="V5BKD1"/>
<evidence type="ECO:0000313" key="3">
    <source>
        <dbReference type="Proteomes" id="UP000017842"/>
    </source>
</evidence>